<gene>
    <name evidence="1" type="ORF">MNBD_BACTEROID02-518</name>
</gene>
<dbReference type="AlphaFoldDB" id="A0A3B0R3P3"/>
<name>A0A3B0R3P3_9ZZZZ</name>
<protein>
    <recommendedName>
        <fullName evidence="2">DNA topoisomerase IV</fullName>
    </recommendedName>
</protein>
<evidence type="ECO:0000313" key="1">
    <source>
        <dbReference type="EMBL" id="VAV86267.1"/>
    </source>
</evidence>
<dbReference type="EMBL" id="UOEB01000315">
    <property type="protein sequence ID" value="VAV86267.1"/>
    <property type="molecule type" value="Genomic_DNA"/>
</dbReference>
<reference evidence="1" key="1">
    <citation type="submission" date="2018-06" db="EMBL/GenBank/DDBJ databases">
        <authorList>
            <person name="Zhirakovskaya E."/>
        </authorList>
    </citation>
    <scope>NUCLEOTIDE SEQUENCE</scope>
</reference>
<evidence type="ECO:0008006" key="2">
    <source>
        <dbReference type="Google" id="ProtNLM"/>
    </source>
</evidence>
<sequence>MQKIIIPIFVLFLFSCHDNVKTSPDVFKTGTFKTTLEDSETTSTAFRNDSIQVETYDNKKDTFNIQWLSNFEYVLVKKHPKTLLDSTPFHVKITSIKKNSYNFKAYYKGSNFKQKGTAIKLN</sequence>
<dbReference type="PROSITE" id="PS51257">
    <property type="entry name" value="PROKAR_LIPOPROTEIN"/>
    <property type="match status" value="1"/>
</dbReference>
<organism evidence="1">
    <name type="scientific">hydrothermal vent metagenome</name>
    <dbReference type="NCBI Taxonomy" id="652676"/>
    <lineage>
        <taxon>unclassified sequences</taxon>
        <taxon>metagenomes</taxon>
        <taxon>ecological metagenomes</taxon>
    </lineage>
</organism>
<accession>A0A3B0R3P3</accession>
<proteinExistence type="predicted"/>